<accession>A0ABT2W5A8</accession>
<gene>
    <name evidence="1" type="ORF">NZ698_09235</name>
</gene>
<organism evidence="1 2">
    <name type="scientific">Chryseobacterium edaphi</name>
    <dbReference type="NCBI Taxonomy" id="2976532"/>
    <lineage>
        <taxon>Bacteria</taxon>
        <taxon>Pseudomonadati</taxon>
        <taxon>Bacteroidota</taxon>
        <taxon>Flavobacteriia</taxon>
        <taxon>Flavobacteriales</taxon>
        <taxon>Weeksellaceae</taxon>
        <taxon>Chryseobacterium group</taxon>
        <taxon>Chryseobacterium</taxon>
    </lineage>
</organism>
<evidence type="ECO:0000313" key="1">
    <source>
        <dbReference type="EMBL" id="MCU7617380.1"/>
    </source>
</evidence>
<name>A0ABT2W5A8_9FLAO</name>
<dbReference type="EMBL" id="JAOTEM010000002">
    <property type="protein sequence ID" value="MCU7617380.1"/>
    <property type="molecule type" value="Genomic_DNA"/>
</dbReference>
<proteinExistence type="predicted"/>
<keyword evidence="2" id="KW-1185">Reference proteome</keyword>
<evidence type="ECO:0008006" key="3">
    <source>
        <dbReference type="Google" id="ProtNLM"/>
    </source>
</evidence>
<evidence type="ECO:0000313" key="2">
    <source>
        <dbReference type="Proteomes" id="UP001208649"/>
    </source>
</evidence>
<reference evidence="2" key="1">
    <citation type="submission" date="2023-07" db="EMBL/GenBank/DDBJ databases">
        <title>Chryseobacterium sp. strain PBS4-4 Genome sequencing and assembly.</title>
        <authorList>
            <person name="Jung Y."/>
        </authorList>
    </citation>
    <scope>NUCLEOTIDE SEQUENCE [LARGE SCALE GENOMIC DNA]</scope>
    <source>
        <strain evidence="2">PBS4-4</strain>
    </source>
</reference>
<dbReference type="RefSeq" id="WP_263002826.1">
    <property type="nucleotide sequence ID" value="NZ_JAOTEM010000002.1"/>
</dbReference>
<protein>
    <recommendedName>
        <fullName evidence="3">Lipocalin-like domain-containing protein</fullName>
    </recommendedName>
</protein>
<dbReference type="Proteomes" id="UP001208649">
    <property type="component" value="Unassembled WGS sequence"/>
</dbReference>
<sequence>MKNLFKFVCIIAFLTGGLYFGQTQSEKKPVIKVKYCKKFHVSVGIGIVTVDTDVVGCLVTVDGFPIMLWGRNANNDNQNEEKVEYLYVEEGELMKELNVKDPKDLENMRIIKSGIWDYEGEKYVLDTNSKSEVLEFEGVKYYAFHLQKVE</sequence>
<comment type="caution">
    <text evidence="1">The sequence shown here is derived from an EMBL/GenBank/DDBJ whole genome shotgun (WGS) entry which is preliminary data.</text>
</comment>